<dbReference type="AlphaFoldDB" id="G7WQP9"/>
<keyword evidence="7 11" id="KW-0169">Cobalamin biosynthesis</keyword>
<dbReference type="PANTHER" id="PTHR34308">
    <property type="entry name" value="COBALAMIN BIOSYNTHESIS PROTEIN CBIB"/>
    <property type="match status" value="1"/>
</dbReference>
<evidence type="ECO:0000256" key="2">
    <source>
        <dbReference type="ARBA" id="ARBA00004651"/>
    </source>
</evidence>
<dbReference type="GO" id="GO:0015420">
    <property type="term" value="F:ABC-type vitamin B12 transporter activity"/>
    <property type="evidence" value="ECO:0007669"/>
    <property type="project" value="UniProtKB-UniRule"/>
</dbReference>
<comment type="function">
    <text evidence="1 11">Converts cobyric acid to cobinamide by the addition of aminopropanol on the F carboxylic group.</text>
</comment>
<evidence type="ECO:0000256" key="4">
    <source>
        <dbReference type="ARBA" id="ARBA00006263"/>
    </source>
</evidence>
<dbReference type="GO" id="GO:0009236">
    <property type="term" value="P:cobalamin biosynthetic process"/>
    <property type="evidence" value="ECO:0007669"/>
    <property type="project" value="UniProtKB-UniRule"/>
</dbReference>
<comment type="caution">
    <text evidence="11">Lacks conserved residue(s) required for the propagation of feature annotation.</text>
</comment>
<dbReference type="KEGG" id="mhi:Mhar_2332"/>
<keyword evidence="13" id="KW-1185">Reference proteome</keyword>
<evidence type="ECO:0000256" key="6">
    <source>
        <dbReference type="ARBA" id="ARBA00022475"/>
    </source>
</evidence>
<dbReference type="GO" id="GO:0048472">
    <property type="term" value="F:threonine-phosphate decarboxylase activity"/>
    <property type="evidence" value="ECO:0007669"/>
    <property type="project" value="InterPro"/>
</dbReference>
<dbReference type="OrthoDB" id="46105at2157"/>
<accession>G7WQP9</accession>
<dbReference type="Pfam" id="PF03186">
    <property type="entry name" value="CobD_Cbib"/>
    <property type="match status" value="1"/>
</dbReference>
<dbReference type="UniPathway" id="UPA00148"/>
<gene>
    <name evidence="11" type="primary">cobD</name>
    <name evidence="12" type="ordered locus">Mhar_2332</name>
</gene>
<evidence type="ECO:0000256" key="7">
    <source>
        <dbReference type="ARBA" id="ARBA00022573"/>
    </source>
</evidence>
<evidence type="ECO:0000313" key="13">
    <source>
        <dbReference type="Proteomes" id="UP000005877"/>
    </source>
</evidence>
<dbReference type="HAMAP" id="MF_00024">
    <property type="entry name" value="CobD_CbiB"/>
    <property type="match status" value="1"/>
</dbReference>
<sequence length="318" mass="33746">MIPHIFSFPPPIPEALAVLLLAVGIDLILGEPPARVHPVVLMGRMIGGLRRWARPTRWWGVAIALIVIISSAAAGHLLMGAADHIRLFGLSLGTLVSAYLLKSTIAIDCLLETSREIGRLLEEDFDEAKKLLPALVSRNPQDLTRTQATSAVIESLSENYVDAIVSPLFYYLLFSPLGLGVEAALAFKATNTLDSMLGYRTEELKDLGWASARLDDIANWGPARLSLPIIALASPSRAGEAVRVALRDHGATPSPNSGWPMAAAAGALGTRLEKPGVYVVGDGGRDPSTEDVKPALRLLGTAIGLTVAGAAVMLMLLL</sequence>
<dbReference type="PATRIC" id="fig|1110509.7.peg.2581"/>
<dbReference type="PANTHER" id="PTHR34308:SF1">
    <property type="entry name" value="COBALAMIN BIOSYNTHESIS PROTEIN CBIB"/>
    <property type="match status" value="1"/>
</dbReference>
<comment type="subcellular location">
    <subcellularLocation>
        <location evidence="2 11">Cell membrane</location>
        <topology evidence="2 11">Multi-pass membrane protein</topology>
    </subcellularLocation>
</comment>
<dbReference type="NCBIfam" id="NF002281">
    <property type="entry name" value="PRK01209.2-5"/>
    <property type="match status" value="1"/>
</dbReference>
<feature type="transmembrane region" description="Helical" evidence="11">
    <location>
        <begin position="168"/>
        <end position="187"/>
    </location>
</feature>
<reference evidence="12 13" key="1">
    <citation type="journal article" date="2012" name="PLoS ONE">
        <title>The genome characteristics and predicted function of methyl-group oxidation pathway in the obligate aceticlastic methanogens, Methanosaeta spp.</title>
        <authorList>
            <person name="Zhu J."/>
            <person name="Zheng H."/>
            <person name="Ai G."/>
            <person name="Zhang G."/>
            <person name="Liu D."/>
            <person name="Liu X."/>
            <person name="Dong X."/>
        </authorList>
    </citation>
    <scope>NUCLEOTIDE SEQUENCE [LARGE SCALE GENOMIC DNA]</scope>
    <source>
        <strain evidence="12 13">6Ac</strain>
    </source>
</reference>
<dbReference type="Proteomes" id="UP000005877">
    <property type="component" value="Chromosome"/>
</dbReference>
<dbReference type="STRING" id="1110509.Mhar_2332"/>
<evidence type="ECO:0000313" key="12">
    <source>
        <dbReference type="EMBL" id="AET65683.1"/>
    </source>
</evidence>
<protein>
    <recommendedName>
        <fullName evidence="5 11">Probable cobalamin biosynthesis protein CobD</fullName>
    </recommendedName>
</protein>
<evidence type="ECO:0000256" key="1">
    <source>
        <dbReference type="ARBA" id="ARBA00003384"/>
    </source>
</evidence>
<keyword evidence="8 11" id="KW-0812">Transmembrane</keyword>
<feature type="transmembrane region" description="Helical" evidence="11">
    <location>
        <begin position="58"/>
        <end position="78"/>
    </location>
</feature>
<feature type="transmembrane region" description="Helical" evidence="11">
    <location>
        <begin position="295"/>
        <end position="317"/>
    </location>
</feature>
<comment type="similarity">
    <text evidence="4 11">Belongs to the CobD/CbiB family.</text>
</comment>
<evidence type="ECO:0000256" key="8">
    <source>
        <dbReference type="ARBA" id="ARBA00022692"/>
    </source>
</evidence>
<dbReference type="NCBIfam" id="TIGR00380">
    <property type="entry name" value="cobal_cbiB"/>
    <property type="match status" value="1"/>
</dbReference>
<keyword evidence="10 11" id="KW-0472">Membrane</keyword>
<evidence type="ECO:0000256" key="11">
    <source>
        <dbReference type="HAMAP-Rule" id="MF_00024"/>
    </source>
</evidence>
<keyword evidence="9 11" id="KW-1133">Transmembrane helix</keyword>
<dbReference type="RefSeq" id="WP_014587859.1">
    <property type="nucleotide sequence ID" value="NC_017527.1"/>
</dbReference>
<proteinExistence type="inferred from homology"/>
<evidence type="ECO:0000256" key="3">
    <source>
        <dbReference type="ARBA" id="ARBA00004953"/>
    </source>
</evidence>
<organism evidence="12 13">
    <name type="scientific">Methanothrix harundinacea (strain 6Ac)</name>
    <name type="common">Methanosaeta harundinacea</name>
    <dbReference type="NCBI Taxonomy" id="1110509"/>
    <lineage>
        <taxon>Archaea</taxon>
        <taxon>Methanobacteriati</taxon>
        <taxon>Methanobacteriota</taxon>
        <taxon>Stenosarchaea group</taxon>
        <taxon>Methanomicrobia</taxon>
        <taxon>Methanotrichales</taxon>
        <taxon>Methanotrichaceae</taxon>
        <taxon>Methanothrix</taxon>
    </lineage>
</organism>
<dbReference type="InterPro" id="IPR004485">
    <property type="entry name" value="Cobalamin_biosynth_CobD/CbiB"/>
</dbReference>
<dbReference type="GO" id="GO:0005886">
    <property type="term" value="C:plasma membrane"/>
    <property type="evidence" value="ECO:0007669"/>
    <property type="project" value="UniProtKB-SubCell"/>
</dbReference>
<evidence type="ECO:0000256" key="5">
    <source>
        <dbReference type="ARBA" id="ARBA00016185"/>
    </source>
</evidence>
<keyword evidence="6 11" id="KW-1003">Cell membrane</keyword>
<dbReference type="EMBL" id="CP003117">
    <property type="protein sequence ID" value="AET65683.1"/>
    <property type="molecule type" value="Genomic_DNA"/>
</dbReference>
<evidence type="ECO:0000256" key="9">
    <source>
        <dbReference type="ARBA" id="ARBA00022989"/>
    </source>
</evidence>
<comment type="pathway">
    <text evidence="3 11">Cofactor biosynthesis; adenosylcobalamin biosynthesis.</text>
</comment>
<dbReference type="HOGENOM" id="CLU_054212_0_2_2"/>
<dbReference type="GeneID" id="12511511"/>
<name>G7WQP9_METH6</name>
<evidence type="ECO:0000256" key="10">
    <source>
        <dbReference type="ARBA" id="ARBA00023136"/>
    </source>
</evidence>